<evidence type="ECO:0000256" key="3">
    <source>
        <dbReference type="RuleBase" id="RU004335"/>
    </source>
</evidence>
<dbReference type="EnsemblProtists" id="EOD16095">
    <property type="protein sequence ID" value="EOD16095"/>
    <property type="gene ID" value="EMIHUDRAFT_245344"/>
</dbReference>
<evidence type="ECO:0000256" key="2">
    <source>
        <dbReference type="ARBA" id="ARBA00022801"/>
    </source>
</evidence>
<evidence type="ECO:0000256" key="1">
    <source>
        <dbReference type="ARBA" id="ARBA00008773"/>
    </source>
</evidence>
<dbReference type="KEGG" id="ehx:EMIHUDRAFT_245344"/>
<organism evidence="4 5">
    <name type="scientific">Emiliania huxleyi (strain CCMP1516)</name>
    <dbReference type="NCBI Taxonomy" id="280463"/>
    <lineage>
        <taxon>Eukaryota</taxon>
        <taxon>Haptista</taxon>
        <taxon>Haptophyta</taxon>
        <taxon>Prymnesiophyceae</taxon>
        <taxon>Isochrysidales</taxon>
        <taxon>Noelaerhabdaceae</taxon>
        <taxon>Emiliania</taxon>
    </lineage>
</organism>
<dbReference type="GeneID" id="17262253"/>
<dbReference type="PANTHER" id="PTHR32227">
    <property type="entry name" value="GLUCAN ENDO-1,3-BETA-GLUCOSIDASE BG1-RELATED-RELATED"/>
    <property type="match status" value="1"/>
</dbReference>
<dbReference type="KEGG" id="ehx:EMIHUDRAFT_198911"/>
<evidence type="ECO:0000313" key="5">
    <source>
        <dbReference type="Proteomes" id="UP000013827"/>
    </source>
</evidence>
<dbReference type="HOGENOM" id="CLU_593728_0_0_1"/>
<dbReference type="PaxDb" id="2903-EOD05283"/>
<dbReference type="InterPro" id="IPR000490">
    <property type="entry name" value="Glyco_hydro_17"/>
</dbReference>
<dbReference type="EnsemblProtists" id="EOD05283">
    <property type="protein sequence ID" value="EOD05283"/>
    <property type="gene ID" value="EMIHUDRAFT_198911"/>
</dbReference>
<dbReference type="SUPFAM" id="SSF51445">
    <property type="entry name" value="(Trans)glycosidases"/>
    <property type="match status" value="1"/>
</dbReference>
<name>A0A0D3IXW0_EMIH1</name>
<comment type="similarity">
    <text evidence="1 3">Belongs to the glycosyl hydrolase 17 family.</text>
</comment>
<dbReference type="RefSeq" id="XP_005757712.1">
    <property type="nucleotide sequence ID" value="XM_005757655.1"/>
</dbReference>
<dbReference type="AlphaFoldDB" id="A0A0D3IXW0"/>
<dbReference type="Pfam" id="PF00332">
    <property type="entry name" value="Glyco_hydro_17"/>
    <property type="match status" value="1"/>
</dbReference>
<sequence length="461" mass="49271">MPPLASGSARCADFSGCSGIDGDCCPTPDGILLGCCLHDTASPSEPTASEHPRALRILRWGVAVSTLFSASATLEVDNAASLIERLPFRLVRTYSGAASSWVEQILASEQVEQLIVGTSTDQARLMSSSQAHADRLLVDILRQVGNNVSRVIAIAVGNEPNEAASAVSPPTMLRAIRNLQVAIRNSQVAAHVMVTTPLTGGVVQDSYPPEAARLDAPWVEVLRAVDFVMVNWFPYFAARGNLALLPAALGEDPSLPWRYPPDVDRRAVWNAAHANASFGVQQAASMLDMMLHATKFALAKAGIEPGAGRVVVGETGWPTSGWDRLATTNNSRTYYENLLSGRMLSRCHDDVAVVLFELMDEALKPGPADERFWGQLDGSLSPKWELGLSYRRVRHTAQHQSAALAALSLASVHSRWVTGWAKRLRACSGNASSQARKGADTGVRRAPASVVALTGSSSSKA</sequence>
<dbReference type="Proteomes" id="UP000013827">
    <property type="component" value="Unassembled WGS sequence"/>
</dbReference>
<dbReference type="RefSeq" id="XP_005768524.1">
    <property type="nucleotide sequence ID" value="XM_005768467.1"/>
</dbReference>
<keyword evidence="5" id="KW-1185">Reference proteome</keyword>
<dbReference type="InterPro" id="IPR044965">
    <property type="entry name" value="Glyco_hydro_17_plant"/>
</dbReference>
<dbReference type="STRING" id="2903.R1B6P8"/>
<evidence type="ECO:0000313" key="4">
    <source>
        <dbReference type="EnsemblProtists" id="EOD16095"/>
    </source>
</evidence>
<dbReference type="eggNOG" id="ENOG502S9QZ">
    <property type="taxonomic scope" value="Eukaryota"/>
</dbReference>
<protein>
    <submittedName>
        <fullName evidence="4">Uncharacterized protein</fullName>
    </submittedName>
</protein>
<keyword evidence="2" id="KW-0378">Hydrolase</keyword>
<reference evidence="4" key="2">
    <citation type="submission" date="2024-10" db="UniProtKB">
        <authorList>
            <consortium name="EnsemblProtists"/>
        </authorList>
    </citation>
    <scope>IDENTIFICATION</scope>
</reference>
<dbReference type="Gene3D" id="3.20.20.80">
    <property type="entry name" value="Glycosidases"/>
    <property type="match status" value="1"/>
</dbReference>
<reference evidence="5" key="1">
    <citation type="journal article" date="2013" name="Nature">
        <title>Pan genome of the phytoplankton Emiliania underpins its global distribution.</title>
        <authorList>
            <person name="Read B.A."/>
            <person name="Kegel J."/>
            <person name="Klute M.J."/>
            <person name="Kuo A."/>
            <person name="Lefebvre S.C."/>
            <person name="Maumus F."/>
            <person name="Mayer C."/>
            <person name="Miller J."/>
            <person name="Monier A."/>
            <person name="Salamov A."/>
            <person name="Young J."/>
            <person name="Aguilar M."/>
            <person name="Claverie J.M."/>
            <person name="Frickenhaus S."/>
            <person name="Gonzalez K."/>
            <person name="Herman E.K."/>
            <person name="Lin Y.C."/>
            <person name="Napier J."/>
            <person name="Ogata H."/>
            <person name="Sarno A.F."/>
            <person name="Shmutz J."/>
            <person name="Schroeder D."/>
            <person name="de Vargas C."/>
            <person name="Verret F."/>
            <person name="von Dassow P."/>
            <person name="Valentin K."/>
            <person name="Van de Peer Y."/>
            <person name="Wheeler G."/>
            <person name="Dacks J.B."/>
            <person name="Delwiche C.F."/>
            <person name="Dyhrman S.T."/>
            <person name="Glockner G."/>
            <person name="John U."/>
            <person name="Richards T."/>
            <person name="Worden A.Z."/>
            <person name="Zhang X."/>
            <person name="Grigoriev I.V."/>
            <person name="Allen A.E."/>
            <person name="Bidle K."/>
            <person name="Borodovsky M."/>
            <person name="Bowler C."/>
            <person name="Brownlee C."/>
            <person name="Cock J.M."/>
            <person name="Elias M."/>
            <person name="Gladyshev V.N."/>
            <person name="Groth M."/>
            <person name="Guda C."/>
            <person name="Hadaegh A."/>
            <person name="Iglesias-Rodriguez M.D."/>
            <person name="Jenkins J."/>
            <person name="Jones B.M."/>
            <person name="Lawson T."/>
            <person name="Leese F."/>
            <person name="Lindquist E."/>
            <person name="Lobanov A."/>
            <person name="Lomsadze A."/>
            <person name="Malik S.B."/>
            <person name="Marsh M.E."/>
            <person name="Mackinder L."/>
            <person name="Mock T."/>
            <person name="Mueller-Roeber B."/>
            <person name="Pagarete A."/>
            <person name="Parker M."/>
            <person name="Probert I."/>
            <person name="Quesneville H."/>
            <person name="Raines C."/>
            <person name="Rensing S.A."/>
            <person name="Riano-Pachon D.M."/>
            <person name="Richier S."/>
            <person name="Rokitta S."/>
            <person name="Shiraiwa Y."/>
            <person name="Soanes D.M."/>
            <person name="van der Giezen M."/>
            <person name="Wahlund T.M."/>
            <person name="Williams B."/>
            <person name="Wilson W."/>
            <person name="Wolfe G."/>
            <person name="Wurch L.L."/>
        </authorList>
    </citation>
    <scope>NUCLEOTIDE SEQUENCE</scope>
</reference>
<dbReference type="GO" id="GO:0005975">
    <property type="term" value="P:carbohydrate metabolic process"/>
    <property type="evidence" value="ECO:0007669"/>
    <property type="project" value="InterPro"/>
</dbReference>
<dbReference type="GeneID" id="17251627"/>
<dbReference type="InterPro" id="IPR017853">
    <property type="entry name" value="GH"/>
</dbReference>
<accession>A0A0D3IXW0</accession>
<proteinExistence type="inferred from homology"/>
<dbReference type="GO" id="GO:0004553">
    <property type="term" value="F:hydrolase activity, hydrolyzing O-glycosyl compounds"/>
    <property type="evidence" value="ECO:0007669"/>
    <property type="project" value="InterPro"/>
</dbReference>